<protein>
    <submittedName>
        <fullName evidence="1">Uncharacterized protein</fullName>
    </submittedName>
</protein>
<keyword evidence="2" id="KW-1185">Reference proteome</keyword>
<reference evidence="1" key="1">
    <citation type="submission" date="2020-11" db="EMBL/GenBank/DDBJ databases">
        <authorList>
            <consortium name="DOE Joint Genome Institute"/>
            <person name="Ahrendt S."/>
            <person name="Riley R."/>
            <person name="Andreopoulos W."/>
            <person name="Labutti K."/>
            <person name="Pangilinan J."/>
            <person name="Ruiz-Duenas F.J."/>
            <person name="Barrasa J.M."/>
            <person name="Sanchez-Garcia M."/>
            <person name="Camarero S."/>
            <person name="Miyauchi S."/>
            <person name="Serrano A."/>
            <person name="Linde D."/>
            <person name="Babiker R."/>
            <person name="Drula E."/>
            <person name="Ayuso-Fernandez I."/>
            <person name="Pacheco R."/>
            <person name="Padilla G."/>
            <person name="Ferreira P."/>
            <person name="Barriuso J."/>
            <person name="Kellner H."/>
            <person name="Castanera R."/>
            <person name="Alfaro M."/>
            <person name="Ramirez L."/>
            <person name="Pisabarro A.G."/>
            <person name="Kuo A."/>
            <person name="Tritt A."/>
            <person name="Lipzen A."/>
            <person name="He G."/>
            <person name="Yan M."/>
            <person name="Ng V."/>
            <person name="Cullen D."/>
            <person name="Martin F."/>
            <person name="Rosso M.-N."/>
            <person name="Henrissat B."/>
            <person name="Hibbett D."/>
            <person name="Martinez A.T."/>
            <person name="Grigoriev I.V."/>
        </authorList>
    </citation>
    <scope>NUCLEOTIDE SEQUENCE</scope>
    <source>
        <strain evidence="1">MF-IS2</strain>
    </source>
</reference>
<dbReference type="EMBL" id="MU151501">
    <property type="protein sequence ID" value="KAF9443246.1"/>
    <property type="molecule type" value="Genomic_DNA"/>
</dbReference>
<evidence type="ECO:0000313" key="2">
    <source>
        <dbReference type="Proteomes" id="UP000807342"/>
    </source>
</evidence>
<dbReference type="Proteomes" id="UP000807342">
    <property type="component" value="Unassembled WGS sequence"/>
</dbReference>
<sequence>MESGGNGKSVWLIEANQGHSFKTMQVELESTLQSVSDTPSGLAIHGRRVVHRLFSRERVSRK</sequence>
<evidence type="ECO:0000313" key="1">
    <source>
        <dbReference type="EMBL" id="KAF9443246.1"/>
    </source>
</evidence>
<comment type="caution">
    <text evidence="1">The sequence shown here is derived from an EMBL/GenBank/DDBJ whole genome shotgun (WGS) entry which is preliminary data.</text>
</comment>
<accession>A0A9P5X4I5</accession>
<dbReference type="OrthoDB" id="419694at2759"/>
<name>A0A9P5X4I5_9AGAR</name>
<organism evidence="1 2">
    <name type="scientific">Macrolepiota fuliginosa MF-IS2</name>
    <dbReference type="NCBI Taxonomy" id="1400762"/>
    <lineage>
        <taxon>Eukaryota</taxon>
        <taxon>Fungi</taxon>
        <taxon>Dikarya</taxon>
        <taxon>Basidiomycota</taxon>
        <taxon>Agaricomycotina</taxon>
        <taxon>Agaricomycetes</taxon>
        <taxon>Agaricomycetidae</taxon>
        <taxon>Agaricales</taxon>
        <taxon>Agaricineae</taxon>
        <taxon>Agaricaceae</taxon>
        <taxon>Macrolepiota</taxon>
    </lineage>
</organism>
<proteinExistence type="predicted"/>
<dbReference type="AlphaFoldDB" id="A0A9P5X4I5"/>
<gene>
    <name evidence="1" type="ORF">P691DRAFT_809280</name>
</gene>